<evidence type="ECO:0000313" key="3">
    <source>
        <dbReference type="Proteomes" id="UP000004650"/>
    </source>
</evidence>
<proteinExistence type="predicted"/>
<reference evidence="3" key="1">
    <citation type="submission" date="2009-02" db="EMBL/GenBank/DDBJ databases">
        <title>The Genome Sequence of Shigella sp. D9.</title>
        <authorList>
            <consortium name="The Broad Institute Genome Sequencing Platform"/>
            <person name="Ward D."/>
            <person name="Young S.K."/>
            <person name="Kodira C.D."/>
            <person name="Zeng Q."/>
            <person name="Koehrsen M."/>
            <person name="Alvarado L."/>
            <person name="Berlin A."/>
            <person name="Borenstein D."/>
            <person name="Chen Z."/>
            <person name="Engels R."/>
            <person name="Freedman E."/>
            <person name="Gellesch M."/>
            <person name="Goldberg J."/>
            <person name="Griggs A."/>
            <person name="Gujja S."/>
            <person name="Heiman D."/>
            <person name="Hepburn T."/>
            <person name="Howarth C."/>
            <person name="Jen D."/>
            <person name="Larson L."/>
            <person name="Lewis B."/>
            <person name="Mehta T."/>
            <person name="Park D."/>
            <person name="Pearson M."/>
            <person name="Roberts A."/>
            <person name="Saif S."/>
            <person name="Shea T."/>
            <person name="Shenoy N."/>
            <person name="Sisk P."/>
            <person name="Stolte C."/>
            <person name="Sykes S."/>
            <person name="Walk T."/>
            <person name="White J."/>
            <person name="Yandava C."/>
            <person name="Allen-Vercoe E."/>
            <person name="Strauss J."/>
            <person name="Sibley C."/>
            <person name="White A."/>
            <person name="Ambrose C."/>
            <person name="Lander E."/>
            <person name="Nusbaum C."/>
            <person name="Galagan J."/>
            <person name="Birren B."/>
        </authorList>
    </citation>
    <scope>NUCLEOTIDE SEQUENCE [LARGE SCALE GENOMIC DNA]</scope>
    <source>
        <strain evidence="3">D11</strain>
    </source>
</reference>
<keyword evidence="1" id="KW-1133">Transmembrane helix</keyword>
<accession>D6BIX3</accession>
<dbReference type="Proteomes" id="UP000004650">
    <property type="component" value="Unassembled WGS sequence"/>
</dbReference>
<evidence type="ECO:0000256" key="1">
    <source>
        <dbReference type="SAM" id="Phobius"/>
    </source>
</evidence>
<reference evidence="2 3" key="2">
    <citation type="submission" date="2013-10" db="EMBL/GenBank/DDBJ databases">
        <title>The Genome Sequence of Fusobacterium nucleatum subsp. animalis D11.</title>
        <authorList>
            <consortium name="The Broad Institute Genomics Platform"/>
            <person name="Earl A."/>
            <person name="Ward D."/>
            <person name="Feldgarden M."/>
            <person name="Gevers D."/>
            <person name="Kostic A."/>
            <person name="Garrett W."/>
            <person name="Young S.K."/>
            <person name="Zeng Q."/>
            <person name="Gargeya S."/>
            <person name="Fitzgerald M."/>
            <person name="Abouelleil A."/>
            <person name="Alvarado L."/>
            <person name="Berlin A.M."/>
            <person name="Chapman S.B."/>
            <person name="Gainer-Dewar J."/>
            <person name="Goldberg J."/>
            <person name="Gnerre S."/>
            <person name="Griggs A."/>
            <person name="Gujja S."/>
            <person name="Hansen M."/>
            <person name="Howarth C."/>
            <person name="Imamovic A."/>
            <person name="Ireland A."/>
            <person name="Larimer J."/>
            <person name="McCowan C."/>
            <person name="Murphy C."/>
            <person name="Pearson M."/>
            <person name="Poon T.W."/>
            <person name="Priest M."/>
            <person name="Roberts A."/>
            <person name="Saif S."/>
            <person name="Shea T."/>
            <person name="Sykes S."/>
            <person name="Wortman J."/>
            <person name="Nusbaum C."/>
            <person name="Birren B."/>
        </authorList>
    </citation>
    <scope>NUCLEOTIDE SEQUENCE [LARGE SCALE GENOMIC DNA]</scope>
    <source>
        <strain evidence="2 3">D11</strain>
    </source>
</reference>
<comment type="caution">
    <text evidence="2">The sequence shown here is derived from an EMBL/GenBank/DDBJ whole genome shotgun (WGS) entry which is preliminary data.</text>
</comment>
<name>D6BIX3_9FUSO</name>
<dbReference type="EMBL" id="ACDS02000129">
    <property type="protein sequence ID" value="EFD82120.1"/>
    <property type="molecule type" value="Genomic_DNA"/>
</dbReference>
<keyword evidence="1" id="KW-0812">Transmembrane</keyword>
<feature type="transmembrane region" description="Helical" evidence="1">
    <location>
        <begin position="122"/>
        <end position="143"/>
    </location>
</feature>
<evidence type="ECO:0000313" key="2">
    <source>
        <dbReference type="EMBL" id="EFD82120.1"/>
    </source>
</evidence>
<gene>
    <name evidence="2" type="ORF">PSAG_02156</name>
</gene>
<feature type="transmembrane region" description="Helical" evidence="1">
    <location>
        <begin position="207"/>
        <end position="226"/>
    </location>
</feature>
<protein>
    <recommendedName>
        <fullName evidence="4">EpsG family protein</fullName>
    </recommendedName>
</protein>
<dbReference type="AlphaFoldDB" id="D6BIX3"/>
<feature type="transmembrane region" description="Helical" evidence="1">
    <location>
        <begin position="77"/>
        <end position="94"/>
    </location>
</feature>
<organism evidence="2 3">
    <name type="scientific">Fusobacterium animalis D11</name>
    <dbReference type="NCBI Taxonomy" id="556264"/>
    <lineage>
        <taxon>Bacteria</taxon>
        <taxon>Fusobacteriati</taxon>
        <taxon>Fusobacteriota</taxon>
        <taxon>Fusobacteriia</taxon>
        <taxon>Fusobacteriales</taxon>
        <taxon>Fusobacteriaceae</taxon>
        <taxon>Fusobacterium</taxon>
    </lineage>
</organism>
<feature type="transmembrane region" description="Helical" evidence="1">
    <location>
        <begin position="49"/>
        <end position="70"/>
    </location>
</feature>
<sequence>MGTDWVNYQYFYDCKVPYIGLRNLYDNSFMFSSEKAFMLLNVLFYNLGFSYELFVGIIISFSIFFILKFIEERTDNFYFSFFLSIVIFLLGYSLEPVLRQLIALTLIVIGFKYIEKRCFFKYLLIIILAVQFHLSAFIAFPLYFLEKIKLDKKRYLFIFIGVYISILLISNIFLELTSVFPKLLKYEHYFLSSRYGLSRNRSILGEIYHIILIIVYGYIVFYGYNFSKKKKN</sequence>
<feature type="transmembrane region" description="Helical" evidence="1">
    <location>
        <begin position="155"/>
        <end position="174"/>
    </location>
</feature>
<keyword evidence="1" id="KW-0472">Membrane</keyword>
<evidence type="ECO:0008006" key="4">
    <source>
        <dbReference type="Google" id="ProtNLM"/>
    </source>
</evidence>
<dbReference type="Pfam" id="PF14897">
    <property type="entry name" value="EpsG"/>
    <property type="match status" value="1"/>
</dbReference>
<dbReference type="HOGENOM" id="CLU_1193417_0_0_0"/>
<dbReference type="InterPro" id="IPR049458">
    <property type="entry name" value="EpsG-like"/>
</dbReference>